<gene>
    <name evidence="2" type="ORF">L484_010747</name>
</gene>
<feature type="compositionally biased region" description="Basic and acidic residues" evidence="1">
    <location>
        <begin position="62"/>
        <end position="77"/>
    </location>
</feature>
<protein>
    <submittedName>
        <fullName evidence="2">Uncharacterized protein</fullName>
    </submittedName>
</protein>
<dbReference type="AlphaFoldDB" id="W9SF42"/>
<accession>W9SF42</accession>
<evidence type="ECO:0000313" key="3">
    <source>
        <dbReference type="Proteomes" id="UP000030645"/>
    </source>
</evidence>
<proteinExistence type="predicted"/>
<evidence type="ECO:0000313" key="2">
    <source>
        <dbReference type="EMBL" id="EXC30499.1"/>
    </source>
</evidence>
<sequence>MAANDKGDRHADGDERGVQALWAAVTNLERRMNTRIDATVKEIRQSIAAIGHGDRQNPMARGVRERDVARARPDGPR</sequence>
<dbReference type="EMBL" id="KE346208">
    <property type="protein sequence ID" value="EXC30499.1"/>
    <property type="molecule type" value="Genomic_DNA"/>
</dbReference>
<name>W9SF42_9ROSA</name>
<evidence type="ECO:0000256" key="1">
    <source>
        <dbReference type="SAM" id="MobiDB-lite"/>
    </source>
</evidence>
<keyword evidence="3" id="KW-1185">Reference proteome</keyword>
<feature type="region of interest" description="Disordered" evidence="1">
    <location>
        <begin position="49"/>
        <end position="77"/>
    </location>
</feature>
<dbReference type="Proteomes" id="UP000030645">
    <property type="component" value="Unassembled WGS sequence"/>
</dbReference>
<organism evidence="2 3">
    <name type="scientific">Morus notabilis</name>
    <dbReference type="NCBI Taxonomy" id="981085"/>
    <lineage>
        <taxon>Eukaryota</taxon>
        <taxon>Viridiplantae</taxon>
        <taxon>Streptophyta</taxon>
        <taxon>Embryophyta</taxon>
        <taxon>Tracheophyta</taxon>
        <taxon>Spermatophyta</taxon>
        <taxon>Magnoliopsida</taxon>
        <taxon>eudicotyledons</taxon>
        <taxon>Gunneridae</taxon>
        <taxon>Pentapetalae</taxon>
        <taxon>rosids</taxon>
        <taxon>fabids</taxon>
        <taxon>Rosales</taxon>
        <taxon>Moraceae</taxon>
        <taxon>Moreae</taxon>
        <taxon>Morus</taxon>
    </lineage>
</organism>
<reference evidence="3" key="1">
    <citation type="submission" date="2013-01" db="EMBL/GenBank/DDBJ databases">
        <title>Draft Genome Sequence of a Mulberry Tree, Morus notabilis C.K. Schneid.</title>
        <authorList>
            <person name="He N."/>
            <person name="Zhao S."/>
        </authorList>
    </citation>
    <scope>NUCLEOTIDE SEQUENCE</scope>
</reference>